<dbReference type="AlphaFoldDB" id="A0A1A9W3F0"/>
<name>A0A1A9W3F0_9MUSC</name>
<reference evidence="1" key="2">
    <citation type="submission" date="2020-05" db="UniProtKB">
        <authorList>
            <consortium name="EnsemblMetazoa"/>
        </authorList>
    </citation>
    <scope>IDENTIFICATION</scope>
    <source>
        <strain evidence="1">IAEA</strain>
    </source>
</reference>
<dbReference type="InterPro" id="IPR051177">
    <property type="entry name" value="CIK-Related_Protein"/>
</dbReference>
<accession>A0A1A9W3F0</accession>
<dbReference type="PANTHER" id="PTHR12984">
    <property type="entry name" value="SCY1-RELATED S/T PROTEIN KINASE-LIKE"/>
    <property type="match status" value="1"/>
</dbReference>
<proteinExistence type="predicted"/>
<evidence type="ECO:0000313" key="2">
    <source>
        <dbReference type="Proteomes" id="UP000091820"/>
    </source>
</evidence>
<evidence type="ECO:0000313" key="1">
    <source>
        <dbReference type="EnsemblMetazoa" id="GBRI005016-PA"/>
    </source>
</evidence>
<reference evidence="2" key="1">
    <citation type="submission" date="2014-03" db="EMBL/GenBank/DDBJ databases">
        <authorList>
            <person name="Aksoy S."/>
            <person name="Warren W."/>
            <person name="Wilson R.K."/>
        </authorList>
    </citation>
    <scope>NUCLEOTIDE SEQUENCE [LARGE SCALE GENOMIC DNA]</scope>
    <source>
        <strain evidence="2">IAEA</strain>
    </source>
</reference>
<organism evidence="1 2">
    <name type="scientific">Glossina brevipalpis</name>
    <dbReference type="NCBI Taxonomy" id="37001"/>
    <lineage>
        <taxon>Eukaryota</taxon>
        <taxon>Metazoa</taxon>
        <taxon>Ecdysozoa</taxon>
        <taxon>Arthropoda</taxon>
        <taxon>Hexapoda</taxon>
        <taxon>Insecta</taxon>
        <taxon>Pterygota</taxon>
        <taxon>Neoptera</taxon>
        <taxon>Endopterygota</taxon>
        <taxon>Diptera</taxon>
        <taxon>Brachycera</taxon>
        <taxon>Muscomorpha</taxon>
        <taxon>Hippoboscoidea</taxon>
        <taxon>Glossinidae</taxon>
        <taxon>Glossina</taxon>
    </lineage>
</organism>
<dbReference type="Proteomes" id="UP000091820">
    <property type="component" value="Unassembled WGS sequence"/>
</dbReference>
<dbReference type="EnsemblMetazoa" id="GBRI005016-RA">
    <property type="protein sequence ID" value="GBRI005016-PA"/>
    <property type="gene ID" value="GBRI005016"/>
</dbReference>
<dbReference type="Gene3D" id="1.10.510.10">
    <property type="entry name" value="Transferase(Phosphotransferase) domain 1"/>
    <property type="match status" value="1"/>
</dbReference>
<dbReference type="VEuPathDB" id="VectorBase:GBRI005016"/>
<keyword evidence="2" id="KW-1185">Reference proteome</keyword>
<evidence type="ECO:0008006" key="3">
    <source>
        <dbReference type="Google" id="ProtNLM"/>
    </source>
</evidence>
<sequence>MNETDLNDSIPCQPWSHRISKMAQPNINFIAPETQLNSKCSLLSDMFSLGLVICAVFNRGRPLIQAANTTANYIKQLEMVTENTAIPAQWLCQAIKYTSLP</sequence>
<protein>
    <recommendedName>
        <fullName evidence="3">Protein kinase domain-containing protein</fullName>
    </recommendedName>
</protein>
<dbReference type="InterPro" id="IPR011009">
    <property type="entry name" value="Kinase-like_dom_sf"/>
</dbReference>
<dbReference type="PANTHER" id="PTHR12984:SF16">
    <property type="entry name" value="BLACK MATCH, ISOFORM H"/>
    <property type="match status" value="1"/>
</dbReference>
<dbReference type="SUPFAM" id="SSF56112">
    <property type="entry name" value="Protein kinase-like (PK-like)"/>
    <property type="match status" value="1"/>
</dbReference>